<name>A0AAV2L3R0_KNICA</name>
<evidence type="ECO:0000313" key="1">
    <source>
        <dbReference type="EMBL" id="CAL1595039.1"/>
    </source>
</evidence>
<evidence type="ECO:0000313" key="2">
    <source>
        <dbReference type="Proteomes" id="UP001497482"/>
    </source>
</evidence>
<dbReference type="AlphaFoldDB" id="A0AAV2L3R0"/>
<reference evidence="1 2" key="1">
    <citation type="submission" date="2024-04" db="EMBL/GenBank/DDBJ databases">
        <authorList>
            <person name="Waldvogel A.-M."/>
            <person name="Schoenle A."/>
        </authorList>
    </citation>
    <scope>NUCLEOTIDE SEQUENCE [LARGE SCALE GENOMIC DNA]</scope>
</reference>
<keyword evidence="2" id="KW-1185">Reference proteome</keyword>
<sequence>MSGAHSGRAHALSARSRERLNWWSRGAVTEASAEGELNGTLRKQTLHTGFSSAGDRGPRFGQQQETTRELSLTLYSLHPSPTAMALDKDPKPHYILWSFA</sequence>
<dbReference type="EMBL" id="OZ035842">
    <property type="protein sequence ID" value="CAL1595039.1"/>
    <property type="molecule type" value="Genomic_DNA"/>
</dbReference>
<accession>A0AAV2L3R0</accession>
<proteinExistence type="predicted"/>
<organism evidence="1 2">
    <name type="scientific">Knipowitschia caucasica</name>
    <name type="common">Caucasian dwarf goby</name>
    <name type="synonym">Pomatoschistus caucasicus</name>
    <dbReference type="NCBI Taxonomy" id="637954"/>
    <lineage>
        <taxon>Eukaryota</taxon>
        <taxon>Metazoa</taxon>
        <taxon>Chordata</taxon>
        <taxon>Craniata</taxon>
        <taxon>Vertebrata</taxon>
        <taxon>Euteleostomi</taxon>
        <taxon>Actinopterygii</taxon>
        <taxon>Neopterygii</taxon>
        <taxon>Teleostei</taxon>
        <taxon>Neoteleostei</taxon>
        <taxon>Acanthomorphata</taxon>
        <taxon>Gobiaria</taxon>
        <taxon>Gobiiformes</taxon>
        <taxon>Gobioidei</taxon>
        <taxon>Gobiidae</taxon>
        <taxon>Gobiinae</taxon>
        <taxon>Knipowitschia</taxon>
    </lineage>
</organism>
<dbReference type="Proteomes" id="UP001497482">
    <property type="component" value="Chromosome 20"/>
</dbReference>
<gene>
    <name evidence="1" type="ORF">KC01_LOCUS23919</name>
</gene>
<protein>
    <submittedName>
        <fullName evidence="1">Uncharacterized protein</fullName>
    </submittedName>
</protein>